<dbReference type="Gene3D" id="1.10.510.10">
    <property type="entry name" value="Transferase(Phosphotransferase) domain 1"/>
    <property type="match status" value="1"/>
</dbReference>
<protein>
    <submittedName>
        <fullName evidence="1">7629_t:CDS:1</fullName>
    </submittedName>
</protein>
<organism evidence="1 2">
    <name type="scientific">Funneliformis geosporum</name>
    <dbReference type="NCBI Taxonomy" id="1117311"/>
    <lineage>
        <taxon>Eukaryota</taxon>
        <taxon>Fungi</taxon>
        <taxon>Fungi incertae sedis</taxon>
        <taxon>Mucoromycota</taxon>
        <taxon>Glomeromycotina</taxon>
        <taxon>Glomeromycetes</taxon>
        <taxon>Glomerales</taxon>
        <taxon>Glomeraceae</taxon>
        <taxon>Funneliformis</taxon>
    </lineage>
</organism>
<accession>A0A9W4SQK6</accession>
<keyword evidence="2" id="KW-1185">Reference proteome</keyword>
<sequence>MHRDFHSGLSQPANDTSNNEIYGVVPYIAPEIFNGDSFSKASDIYTDLKRLELIKLEKLGPKFAIMHPKAIYTSRELGSLISKISSMKGNISKKLEFELYDNSCQSSNTQFPYASISLNTHMKIQHQNVIMGISENLRKRNIEELESKSQVNSKQRHHIKTADEVSEFATFEGIKYINSLDFI</sequence>
<name>A0A9W4SQK6_9GLOM</name>
<comment type="caution">
    <text evidence="1">The sequence shown here is derived from an EMBL/GenBank/DDBJ whole genome shotgun (WGS) entry which is preliminary data.</text>
</comment>
<dbReference type="EMBL" id="CAMKVN010001990">
    <property type="protein sequence ID" value="CAI2179104.1"/>
    <property type="molecule type" value="Genomic_DNA"/>
</dbReference>
<proteinExistence type="predicted"/>
<dbReference type="OrthoDB" id="3269467at2759"/>
<reference evidence="1" key="1">
    <citation type="submission" date="2022-08" db="EMBL/GenBank/DDBJ databases">
        <authorList>
            <person name="Kallberg Y."/>
            <person name="Tangrot J."/>
            <person name="Rosling A."/>
        </authorList>
    </citation>
    <scope>NUCLEOTIDE SEQUENCE</scope>
    <source>
        <strain evidence="1">Wild A</strain>
    </source>
</reference>
<gene>
    <name evidence="1" type="ORF">FWILDA_LOCUS8920</name>
</gene>
<evidence type="ECO:0000313" key="1">
    <source>
        <dbReference type="EMBL" id="CAI2179104.1"/>
    </source>
</evidence>
<dbReference type="Proteomes" id="UP001153678">
    <property type="component" value="Unassembled WGS sequence"/>
</dbReference>
<evidence type="ECO:0000313" key="2">
    <source>
        <dbReference type="Proteomes" id="UP001153678"/>
    </source>
</evidence>
<dbReference type="AlphaFoldDB" id="A0A9W4SQK6"/>